<evidence type="ECO:0000313" key="1">
    <source>
        <dbReference type="EMBL" id="KAJ7661231.1"/>
    </source>
</evidence>
<sequence length="219" mass="24063">MSCATFRNTVSVAATAIAASVDSDTATSGSNAPRKFEIPEVIEVDWGTARADAETCIGGRRNGATTGKLIYQLFLQTPLRRVCGERSAAEIIAITEALCLPAVVYSLLRSAERRADRPRLVRPLDHPARIQILIDNFYSLVSLMYQRRGRRAVTAWMAPWIYPILEVAAGAIPVGMHPIPELVIIKRRSQPRSSDNETVIRNVRLLPLDCALVKTPTGL</sequence>
<dbReference type="AlphaFoldDB" id="A0AAD7G352"/>
<name>A0AAD7G352_MYCRO</name>
<gene>
    <name evidence="1" type="ORF">B0H17DRAFT_1094312</name>
</gene>
<dbReference type="Proteomes" id="UP001221757">
    <property type="component" value="Unassembled WGS sequence"/>
</dbReference>
<accession>A0AAD7G352</accession>
<protein>
    <submittedName>
        <fullName evidence="1">Uncharacterized protein</fullName>
    </submittedName>
</protein>
<organism evidence="1 2">
    <name type="scientific">Mycena rosella</name>
    <name type="common">Pink bonnet</name>
    <name type="synonym">Agaricus rosellus</name>
    <dbReference type="NCBI Taxonomy" id="1033263"/>
    <lineage>
        <taxon>Eukaryota</taxon>
        <taxon>Fungi</taxon>
        <taxon>Dikarya</taxon>
        <taxon>Basidiomycota</taxon>
        <taxon>Agaricomycotina</taxon>
        <taxon>Agaricomycetes</taxon>
        <taxon>Agaricomycetidae</taxon>
        <taxon>Agaricales</taxon>
        <taxon>Marasmiineae</taxon>
        <taxon>Mycenaceae</taxon>
        <taxon>Mycena</taxon>
    </lineage>
</organism>
<proteinExistence type="predicted"/>
<comment type="caution">
    <text evidence="1">The sequence shown here is derived from an EMBL/GenBank/DDBJ whole genome shotgun (WGS) entry which is preliminary data.</text>
</comment>
<dbReference type="EMBL" id="JARKIE010000250">
    <property type="protein sequence ID" value="KAJ7661231.1"/>
    <property type="molecule type" value="Genomic_DNA"/>
</dbReference>
<keyword evidence="2" id="KW-1185">Reference proteome</keyword>
<evidence type="ECO:0000313" key="2">
    <source>
        <dbReference type="Proteomes" id="UP001221757"/>
    </source>
</evidence>
<reference evidence="1" key="1">
    <citation type="submission" date="2023-03" db="EMBL/GenBank/DDBJ databases">
        <title>Massive genome expansion in bonnet fungi (Mycena s.s.) driven by repeated elements and novel gene families across ecological guilds.</title>
        <authorList>
            <consortium name="Lawrence Berkeley National Laboratory"/>
            <person name="Harder C.B."/>
            <person name="Miyauchi S."/>
            <person name="Viragh M."/>
            <person name="Kuo A."/>
            <person name="Thoen E."/>
            <person name="Andreopoulos B."/>
            <person name="Lu D."/>
            <person name="Skrede I."/>
            <person name="Drula E."/>
            <person name="Henrissat B."/>
            <person name="Morin E."/>
            <person name="Kohler A."/>
            <person name="Barry K."/>
            <person name="LaButti K."/>
            <person name="Morin E."/>
            <person name="Salamov A."/>
            <person name="Lipzen A."/>
            <person name="Mereny Z."/>
            <person name="Hegedus B."/>
            <person name="Baldrian P."/>
            <person name="Stursova M."/>
            <person name="Weitz H."/>
            <person name="Taylor A."/>
            <person name="Grigoriev I.V."/>
            <person name="Nagy L.G."/>
            <person name="Martin F."/>
            <person name="Kauserud H."/>
        </authorList>
    </citation>
    <scope>NUCLEOTIDE SEQUENCE</scope>
    <source>
        <strain evidence="1">CBHHK067</strain>
    </source>
</reference>